<feature type="region of interest" description="Disordered" evidence="1">
    <location>
        <begin position="1"/>
        <end position="23"/>
    </location>
</feature>
<evidence type="ECO:0000256" key="1">
    <source>
        <dbReference type="SAM" id="MobiDB-lite"/>
    </source>
</evidence>
<comment type="caution">
    <text evidence="2">The sequence shown here is derived from an EMBL/GenBank/DDBJ whole genome shotgun (WGS) entry which is preliminary data.</text>
</comment>
<dbReference type="OrthoDB" id="3043103at2759"/>
<protein>
    <submittedName>
        <fullName evidence="2">Uncharacterized protein</fullName>
    </submittedName>
</protein>
<sequence>MGDSMGTRSPQVTPPFPPNTPGVPIFPLEKPDKEGFLTGHDLLMSHGLPWQLPIWEVVWRPAYHGILDVLTADGFAPPLLKQACMSLNVARDSVFITALGDPWAVDWSKEFSRVYFVRPLHSPVAALVRHPWYSRNASRNAPYTGRGLVSVIKMPDGELGLRIDKVLTLQRHAMNLKTALPVEGLVTSFLPRLIHKSTKVSEEQMDKQVNHVTFPVSQLPLAPANPNPFDIYHHEVHTLADVRHSPNHPPTKAKDPPAHKPMPGHFCVQPPSPSRAANSEAQNPTWDAVSRSLPPINNTSQPPWDASLLSLASDARSTVPPPPRPTESSRWAIAPPPRASIASNHGNHVPNAPRNGVPSLRPEDNCPRNGPVLDASPPPHTPQKSPPKHTMERNSPVTGYRHPSPRHDEGSSTPGMESTTPTAGGGIPSEPPIASAQLTIALPLSTL</sequence>
<organism evidence="2 3">
    <name type="scientific">Mycena venus</name>
    <dbReference type="NCBI Taxonomy" id="2733690"/>
    <lineage>
        <taxon>Eukaryota</taxon>
        <taxon>Fungi</taxon>
        <taxon>Dikarya</taxon>
        <taxon>Basidiomycota</taxon>
        <taxon>Agaricomycotina</taxon>
        <taxon>Agaricomycetes</taxon>
        <taxon>Agaricomycetidae</taxon>
        <taxon>Agaricales</taxon>
        <taxon>Marasmiineae</taxon>
        <taxon>Mycenaceae</taxon>
        <taxon>Mycena</taxon>
    </lineage>
</organism>
<feature type="compositionally biased region" description="Pro residues" evidence="1">
    <location>
        <begin position="12"/>
        <end position="21"/>
    </location>
</feature>
<dbReference type="EMBL" id="JACAZI010000041">
    <property type="protein sequence ID" value="KAF7326667.1"/>
    <property type="molecule type" value="Genomic_DNA"/>
</dbReference>
<feature type="compositionally biased region" description="Low complexity" evidence="1">
    <location>
        <begin position="305"/>
        <end position="315"/>
    </location>
</feature>
<gene>
    <name evidence="2" type="ORF">MVEN_02603800</name>
</gene>
<evidence type="ECO:0000313" key="2">
    <source>
        <dbReference type="EMBL" id="KAF7326667.1"/>
    </source>
</evidence>
<keyword evidence="3" id="KW-1185">Reference proteome</keyword>
<proteinExistence type="predicted"/>
<evidence type="ECO:0000313" key="3">
    <source>
        <dbReference type="Proteomes" id="UP000620124"/>
    </source>
</evidence>
<reference evidence="2" key="1">
    <citation type="submission" date="2020-05" db="EMBL/GenBank/DDBJ databases">
        <title>Mycena genomes resolve the evolution of fungal bioluminescence.</title>
        <authorList>
            <person name="Tsai I.J."/>
        </authorList>
    </citation>
    <scope>NUCLEOTIDE SEQUENCE</scope>
    <source>
        <strain evidence="2">CCC161011</strain>
    </source>
</reference>
<dbReference type="AlphaFoldDB" id="A0A8H6U1A5"/>
<accession>A0A8H6U1A5</accession>
<feature type="compositionally biased region" description="Low complexity" evidence="1">
    <location>
        <begin position="328"/>
        <end position="343"/>
    </location>
</feature>
<feature type="compositionally biased region" description="Polar residues" evidence="1">
    <location>
        <begin position="275"/>
        <end position="285"/>
    </location>
</feature>
<feature type="compositionally biased region" description="Polar residues" evidence="1">
    <location>
        <begin position="411"/>
        <end position="422"/>
    </location>
</feature>
<feature type="compositionally biased region" description="Pro residues" evidence="1">
    <location>
        <begin position="376"/>
        <end position="385"/>
    </location>
</feature>
<name>A0A8H6U1A5_9AGAR</name>
<dbReference type="Proteomes" id="UP000620124">
    <property type="component" value="Unassembled WGS sequence"/>
</dbReference>
<feature type="region of interest" description="Disordered" evidence="1">
    <location>
        <begin position="243"/>
        <end position="447"/>
    </location>
</feature>